<dbReference type="EMBL" id="CZPT02001626">
    <property type="protein sequence ID" value="SCU71421.1"/>
    <property type="molecule type" value="Genomic_DNA"/>
</dbReference>
<dbReference type="RefSeq" id="XP_067082092.1">
    <property type="nucleotide sequence ID" value="XM_067225991.1"/>
</dbReference>
<protein>
    <submittedName>
        <fullName evidence="2">Expression site-associated gene 5 (ESAG5) protein, putative</fullName>
    </submittedName>
</protein>
<dbReference type="Gene3D" id="3.15.20.10">
    <property type="entry name" value="Bactericidal permeability-increasing protein, domain 2"/>
    <property type="match status" value="1"/>
</dbReference>
<feature type="chain" id="PRO_5009235627" evidence="1">
    <location>
        <begin position="24"/>
        <end position="488"/>
    </location>
</feature>
<reference evidence="2" key="1">
    <citation type="submission" date="2016-09" db="EMBL/GenBank/DDBJ databases">
        <authorList>
            <person name="Hebert L."/>
            <person name="Moumen B."/>
        </authorList>
    </citation>
    <scope>NUCLEOTIDE SEQUENCE [LARGE SCALE GENOMIC DNA]</scope>
    <source>
        <strain evidence="2">OVI</strain>
    </source>
</reference>
<dbReference type="GO" id="GO:0008289">
    <property type="term" value="F:lipid binding"/>
    <property type="evidence" value="ECO:0007669"/>
    <property type="project" value="InterPro"/>
</dbReference>
<gene>
    <name evidence="2" type="ORF">TEOVI_000300200</name>
</gene>
<dbReference type="Proteomes" id="UP000195570">
    <property type="component" value="Unassembled WGS sequence"/>
</dbReference>
<keyword evidence="3" id="KW-1185">Reference proteome</keyword>
<dbReference type="FunFam" id="3.15.10.10:FF:000013">
    <property type="entry name" value="Expression site-associated gene (ESAG) protein, putative"/>
    <property type="match status" value="1"/>
</dbReference>
<dbReference type="InterPro" id="IPR017943">
    <property type="entry name" value="Bactericidal_perm-incr_a/b_dom"/>
</dbReference>
<accession>A0A1G4IGB9</accession>
<dbReference type="GeneID" id="92376942"/>
<dbReference type="PANTHER" id="PTHR10504">
    <property type="entry name" value="BACTERICIDAL PERMEABILITY-INCREASING BPI PROTEIN-RELATED"/>
    <property type="match status" value="1"/>
</dbReference>
<dbReference type="VEuPathDB" id="TriTrypDB:TEOVI_000300200"/>
<dbReference type="PANTHER" id="PTHR10504:SF131">
    <property type="entry name" value="BPI2 DOMAIN-CONTAINING PROTEIN"/>
    <property type="match status" value="1"/>
</dbReference>
<dbReference type="FunFam" id="3.15.20.10:FF:000013">
    <property type="entry name" value="Expression site-associated gene (ESAG) protein, putative"/>
    <property type="match status" value="1"/>
</dbReference>
<evidence type="ECO:0000256" key="1">
    <source>
        <dbReference type="SAM" id="SignalP"/>
    </source>
</evidence>
<dbReference type="AlphaFoldDB" id="A0A1G4IGB9"/>
<dbReference type="InterPro" id="IPR032942">
    <property type="entry name" value="BPI/LBP/Plunc"/>
</dbReference>
<comment type="caution">
    <text evidence="2">The sequence shown here is derived from an EMBL/GenBank/DDBJ whole genome shotgun (WGS) entry which is preliminary data.</text>
</comment>
<sequence length="488" mass="53117">MPRVIIVAYVLLLSVSLSSLCRATSEQFIRAIGNSHESLVPGSAKVSIDDAAFLPIIPVVLKSLKNLTGNIKVPRQKIGGLELGEAEVHNITAGGMSINMEESKRVVVAVWDMSAVVPELNFTYTYWLFQWQTCNGTARTEVSGTNSTLYFNLTIGSDGLVNETIKGVNISIGDLEVTTSMSDCPSMDAIIQLIIAIFKGSIKEQLERIVPERMNPILRNKTEDALTSLPIAFMDDPNITEGRMELSLAILPNASSSRVVPPDDVVPLKQPFPDRDLAVISSFDGANNILRILRNWSLLNMTFPIPPAYNASLIEPIYPDLYKRCSNCFFRVVCQLANDVWVEDDGNGAFTFQMRNGTISMGLYSGNGTSVDALSLSVNTTANVKKFSVFDSAVTLNLSAMSVSLDVEASLIGDFNSTVLNSDIQWVLDVVVVPLVNAQPRGFVLPFNLTGLLFNVSTGAFTMGMNSAVISSLLNIFVGQRWRPVSGE</sequence>
<evidence type="ECO:0000313" key="3">
    <source>
        <dbReference type="Proteomes" id="UP000195570"/>
    </source>
</evidence>
<evidence type="ECO:0000313" key="2">
    <source>
        <dbReference type="EMBL" id="SCU71421.1"/>
    </source>
</evidence>
<keyword evidence="1" id="KW-0732">Signal</keyword>
<dbReference type="SUPFAM" id="SSF55394">
    <property type="entry name" value="Bactericidal permeability-increasing protein, BPI"/>
    <property type="match status" value="2"/>
</dbReference>
<proteinExistence type="predicted"/>
<feature type="signal peptide" evidence="1">
    <location>
        <begin position="1"/>
        <end position="23"/>
    </location>
</feature>
<organism evidence="2 3">
    <name type="scientific">Trypanosoma equiperdum</name>
    <dbReference type="NCBI Taxonomy" id="5694"/>
    <lineage>
        <taxon>Eukaryota</taxon>
        <taxon>Discoba</taxon>
        <taxon>Euglenozoa</taxon>
        <taxon>Kinetoplastea</taxon>
        <taxon>Metakinetoplastina</taxon>
        <taxon>Trypanosomatida</taxon>
        <taxon>Trypanosomatidae</taxon>
        <taxon>Trypanosoma</taxon>
    </lineage>
</organism>
<name>A0A1G4IGB9_TRYEQ</name>
<dbReference type="Gene3D" id="3.15.10.10">
    <property type="entry name" value="Bactericidal permeability-increasing protein, domain 1"/>
    <property type="match status" value="1"/>
</dbReference>